<reference evidence="2 3" key="1">
    <citation type="journal article" date="2019" name="Genome Biol. Evol.">
        <title>Whole-Genome Sequencing of the Giant Devil Catfish, Bagarius yarrelli.</title>
        <authorList>
            <person name="Jiang W."/>
            <person name="Lv Y."/>
            <person name="Cheng L."/>
            <person name="Yang K."/>
            <person name="Chao B."/>
            <person name="Wang X."/>
            <person name="Li Y."/>
            <person name="Pan X."/>
            <person name="You X."/>
            <person name="Zhang Y."/>
            <person name="Yang J."/>
            <person name="Li J."/>
            <person name="Zhang X."/>
            <person name="Liu S."/>
            <person name="Sun C."/>
            <person name="Yang J."/>
            <person name="Shi Q."/>
        </authorList>
    </citation>
    <scope>NUCLEOTIDE SEQUENCE [LARGE SCALE GENOMIC DNA]</scope>
    <source>
        <strain evidence="2">JWS20170419001</strain>
        <tissue evidence="2">Muscle</tissue>
    </source>
</reference>
<evidence type="ECO:0000313" key="2">
    <source>
        <dbReference type="EMBL" id="TUD19541.1"/>
    </source>
</evidence>
<gene>
    <name evidence="2" type="ORF">Baya_16568</name>
</gene>
<proteinExistence type="predicted"/>
<accession>A0A556VW78</accession>
<protein>
    <submittedName>
        <fullName evidence="2">Uncharacterized protein</fullName>
    </submittedName>
</protein>
<keyword evidence="3" id="KW-1185">Reference proteome</keyword>
<feature type="region of interest" description="Disordered" evidence="1">
    <location>
        <begin position="1"/>
        <end position="281"/>
    </location>
</feature>
<sequence length="400" mass="43435">MRLVLVQPTNETSRVDSTVGASAAGARSTESESAPKRLGPQPAARDQQEEEEEEEEAVMRHRDLRAVRPQQQQRPHAASPSTSEKPFYTLPPPPPPPSHSARGHRKPPSATGQLQRGGARDASASSSSSQSQGAESSLAHSQRRNYTSTKASARAFGSVSPDSVGDPAWSGARLEEDPSRGTEWSKPAHRLSCSCGKEGGSLPEERQQLQQPQQTLQQGSSTDTNTHTHTHSHTHTNPFTALLLHNPPPPSSSPRSSSSSSSSSTTPQQHQPPRVPAGLPPETAAARELKDPQAARLQVQQQRLVRSSLPESCARGAPHELSAQRPCGIQQQAQQQGARAEWHRDGDTNPSAEHELQRNQGHQLYSRPARFWGWFEDRIWQQPCSRLALFSSGGKVGTPL</sequence>
<name>A0A556VW78_BAGYA</name>
<feature type="compositionally biased region" description="Basic and acidic residues" evidence="1">
    <location>
        <begin position="340"/>
        <end position="357"/>
    </location>
</feature>
<evidence type="ECO:0000313" key="3">
    <source>
        <dbReference type="Proteomes" id="UP000319801"/>
    </source>
</evidence>
<evidence type="ECO:0000256" key="1">
    <source>
        <dbReference type="SAM" id="MobiDB-lite"/>
    </source>
</evidence>
<feature type="compositionally biased region" description="Polar residues" evidence="1">
    <location>
        <begin position="7"/>
        <end position="20"/>
    </location>
</feature>
<feature type="compositionally biased region" description="Polar residues" evidence="1">
    <location>
        <begin position="69"/>
        <end position="84"/>
    </location>
</feature>
<feature type="compositionally biased region" description="Low complexity" evidence="1">
    <location>
        <begin position="208"/>
        <end position="227"/>
    </location>
</feature>
<feature type="compositionally biased region" description="Pro residues" evidence="1">
    <location>
        <begin position="89"/>
        <end position="98"/>
    </location>
</feature>
<feature type="compositionally biased region" description="Low complexity" evidence="1">
    <location>
        <begin position="323"/>
        <end position="339"/>
    </location>
</feature>
<feature type="compositionally biased region" description="Basic and acidic residues" evidence="1">
    <location>
        <begin position="57"/>
        <end position="66"/>
    </location>
</feature>
<feature type="region of interest" description="Disordered" evidence="1">
    <location>
        <begin position="320"/>
        <end position="361"/>
    </location>
</feature>
<dbReference type="Proteomes" id="UP000319801">
    <property type="component" value="Unassembled WGS sequence"/>
</dbReference>
<dbReference type="EMBL" id="VCAZ01000343">
    <property type="protein sequence ID" value="TUD19541.1"/>
    <property type="molecule type" value="Genomic_DNA"/>
</dbReference>
<feature type="compositionally biased region" description="Polar residues" evidence="1">
    <location>
        <begin position="138"/>
        <end position="151"/>
    </location>
</feature>
<comment type="caution">
    <text evidence="2">The sequence shown here is derived from an EMBL/GenBank/DDBJ whole genome shotgun (WGS) entry which is preliminary data.</text>
</comment>
<dbReference type="AlphaFoldDB" id="A0A556VW78"/>
<feature type="compositionally biased region" description="Low complexity" evidence="1">
    <location>
        <begin position="116"/>
        <end position="137"/>
    </location>
</feature>
<organism evidence="2 3">
    <name type="scientific">Bagarius yarrelli</name>
    <name type="common">Goonch</name>
    <name type="synonym">Bagrus yarrelli</name>
    <dbReference type="NCBI Taxonomy" id="175774"/>
    <lineage>
        <taxon>Eukaryota</taxon>
        <taxon>Metazoa</taxon>
        <taxon>Chordata</taxon>
        <taxon>Craniata</taxon>
        <taxon>Vertebrata</taxon>
        <taxon>Euteleostomi</taxon>
        <taxon>Actinopterygii</taxon>
        <taxon>Neopterygii</taxon>
        <taxon>Teleostei</taxon>
        <taxon>Ostariophysi</taxon>
        <taxon>Siluriformes</taxon>
        <taxon>Sisoridae</taxon>
        <taxon>Sisorinae</taxon>
        <taxon>Bagarius</taxon>
    </lineage>
</organism>
<feature type="compositionally biased region" description="Low complexity" evidence="1">
    <location>
        <begin position="253"/>
        <end position="264"/>
    </location>
</feature>